<evidence type="ECO:0000313" key="6">
    <source>
        <dbReference type="EMBL" id="EWT06960.1"/>
    </source>
</evidence>
<dbReference type="AlphaFoldDB" id="W9GLI6"/>
<reference evidence="7" key="1">
    <citation type="submission" date="2013-08" db="EMBL/GenBank/DDBJ databases">
        <title>Intrasporangium oryzae NRRL B-24470.</title>
        <authorList>
            <person name="Liu H."/>
            <person name="Wang G."/>
        </authorList>
    </citation>
    <scope>NUCLEOTIDE SEQUENCE [LARGE SCALE GENOMIC DNA]</scope>
    <source>
        <strain evidence="7">Q5-1</strain>
    </source>
</reference>
<dbReference type="PANTHER" id="PTHR44688">
    <property type="entry name" value="DNA-BINDING TRANSCRIPTIONAL ACTIVATOR DEVR_DOSR"/>
    <property type="match status" value="1"/>
</dbReference>
<gene>
    <name evidence="6" type="ORF">N864_07035</name>
</gene>
<keyword evidence="7" id="KW-1185">Reference proteome</keyword>
<keyword evidence="2" id="KW-0238">DNA-binding</keyword>
<keyword evidence="3" id="KW-0804">Transcription</keyword>
<dbReference type="Pfam" id="PF00196">
    <property type="entry name" value="GerE"/>
    <property type="match status" value="1"/>
</dbReference>
<accession>W9GLI6</accession>
<sequence length="276" mass="29636">MAVDPHTRWMAVAADILNAPTPGLAHDLFADELMRQTRTELVARIALPRPDPDAITITVEARQTVPPREHWPVAAQARAHPLSRYYSTTTDRSPVRLTDLIAAGWRLLPEQRDAMGALGITVHQMTLPCGADDGSFDGWVAINEDGFSDDALAELTGLQGLLVGLDRHVQMFARLSGSHDPAAADGPALTPRERLVLDLLAAGSTAEGIAARLAISPRTVHKHQENLYRKLGACDRLSAVLSAQQLGLLPAPGGALTTEPQRPVAPQPNAAQRHTT</sequence>
<dbReference type="InterPro" id="IPR016032">
    <property type="entry name" value="Sig_transdc_resp-reg_C-effctor"/>
</dbReference>
<evidence type="ECO:0000313" key="7">
    <source>
        <dbReference type="Proteomes" id="UP000019494"/>
    </source>
</evidence>
<name>W9GLI6_9MICO</name>
<keyword evidence="1" id="KW-0805">Transcription regulation</keyword>
<evidence type="ECO:0000256" key="4">
    <source>
        <dbReference type="SAM" id="MobiDB-lite"/>
    </source>
</evidence>
<evidence type="ECO:0000256" key="1">
    <source>
        <dbReference type="ARBA" id="ARBA00023015"/>
    </source>
</evidence>
<proteinExistence type="predicted"/>
<dbReference type="SMART" id="SM00421">
    <property type="entry name" value="HTH_LUXR"/>
    <property type="match status" value="1"/>
</dbReference>
<dbReference type="PATRIC" id="fig|584657.3.peg.1066"/>
<dbReference type="SUPFAM" id="SSF46894">
    <property type="entry name" value="C-terminal effector domain of the bipartite response regulators"/>
    <property type="match status" value="1"/>
</dbReference>
<feature type="domain" description="HTH luxR-type" evidence="5">
    <location>
        <begin position="182"/>
        <end position="247"/>
    </location>
</feature>
<dbReference type="PROSITE" id="PS50043">
    <property type="entry name" value="HTH_LUXR_2"/>
    <property type="match status" value="1"/>
</dbReference>
<feature type="region of interest" description="Disordered" evidence="4">
    <location>
        <begin position="252"/>
        <end position="276"/>
    </location>
</feature>
<dbReference type="EMBL" id="AWQS01000026">
    <property type="protein sequence ID" value="EWT06960.1"/>
    <property type="molecule type" value="Genomic_DNA"/>
</dbReference>
<dbReference type="GO" id="GO:0006355">
    <property type="term" value="P:regulation of DNA-templated transcription"/>
    <property type="evidence" value="ECO:0007669"/>
    <property type="project" value="InterPro"/>
</dbReference>
<evidence type="ECO:0000256" key="2">
    <source>
        <dbReference type="ARBA" id="ARBA00023125"/>
    </source>
</evidence>
<dbReference type="GO" id="GO:0003677">
    <property type="term" value="F:DNA binding"/>
    <property type="evidence" value="ECO:0007669"/>
    <property type="project" value="UniProtKB-KW"/>
</dbReference>
<organism evidence="6 7">
    <name type="scientific">Intrasporangium chromatireducens Q5-1</name>
    <dbReference type="NCBI Taxonomy" id="584657"/>
    <lineage>
        <taxon>Bacteria</taxon>
        <taxon>Bacillati</taxon>
        <taxon>Actinomycetota</taxon>
        <taxon>Actinomycetes</taxon>
        <taxon>Micrococcales</taxon>
        <taxon>Intrasporangiaceae</taxon>
        <taxon>Intrasporangium</taxon>
    </lineage>
</organism>
<dbReference type="PRINTS" id="PR00038">
    <property type="entry name" value="HTHLUXR"/>
</dbReference>
<dbReference type="CDD" id="cd06170">
    <property type="entry name" value="LuxR_C_like"/>
    <property type="match status" value="1"/>
</dbReference>
<evidence type="ECO:0000259" key="5">
    <source>
        <dbReference type="PROSITE" id="PS50043"/>
    </source>
</evidence>
<dbReference type="InterPro" id="IPR036388">
    <property type="entry name" value="WH-like_DNA-bd_sf"/>
</dbReference>
<dbReference type="PROSITE" id="PS00622">
    <property type="entry name" value="HTH_LUXR_1"/>
    <property type="match status" value="1"/>
</dbReference>
<dbReference type="Gene3D" id="1.10.10.10">
    <property type="entry name" value="Winged helix-like DNA-binding domain superfamily/Winged helix DNA-binding domain"/>
    <property type="match status" value="1"/>
</dbReference>
<evidence type="ECO:0000256" key="3">
    <source>
        <dbReference type="ARBA" id="ARBA00023163"/>
    </source>
</evidence>
<protein>
    <submittedName>
        <fullName evidence="6">LuxR family transcriptional regulator</fullName>
    </submittedName>
</protein>
<dbReference type="InterPro" id="IPR000792">
    <property type="entry name" value="Tscrpt_reg_LuxR_C"/>
</dbReference>
<comment type="caution">
    <text evidence="6">The sequence shown here is derived from an EMBL/GenBank/DDBJ whole genome shotgun (WGS) entry which is preliminary data.</text>
</comment>
<dbReference type="Proteomes" id="UP000019494">
    <property type="component" value="Unassembled WGS sequence"/>
</dbReference>
<dbReference type="PANTHER" id="PTHR44688:SF16">
    <property type="entry name" value="DNA-BINDING TRANSCRIPTIONAL ACTIVATOR DEVR_DOSR"/>
    <property type="match status" value="1"/>
</dbReference>